<dbReference type="InterPro" id="IPR003661">
    <property type="entry name" value="HisK_dim/P_dom"/>
</dbReference>
<dbReference type="SMART" id="SM00304">
    <property type="entry name" value="HAMP"/>
    <property type="match status" value="1"/>
</dbReference>
<dbReference type="GO" id="GO:0005509">
    <property type="term" value="F:calcium ion binding"/>
    <property type="evidence" value="ECO:0007669"/>
    <property type="project" value="UniProtKB-ARBA"/>
</dbReference>
<evidence type="ECO:0000256" key="8">
    <source>
        <dbReference type="ARBA" id="ARBA00022777"/>
    </source>
</evidence>
<dbReference type="Gene3D" id="3.30.565.10">
    <property type="entry name" value="Histidine kinase-like ATPase, C-terminal domain"/>
    <property type="match status" value="1"/>
</dbReference>
<evidence type="ECO:0000256" key="5">
    <source>
        <dbReference type="ARBA" id="ARBA00022553"/>
    </source>
</evidence>
<evidence type="ECO:0000256" key="2">
    <source>
        <dbReference type="ARBA" id="ARBA00001968"/>
    </source>
</evidence>
<dbReference type="Proteomes" id="UP000222106">
    <property type="component" value="Unassembled WGS sequence"/>
</dbReference>
<reference evidence="16 17" key="1">
    <citation type="submission" date="2017-10" db="EMBL/GenBank/DDBJ databases">
        <title>Sequencing the genomes of 1000 actinobacteria strains.</title>
        <authorList>
            <person name="Klenk H.-P."/>
        </authorList>
    </citation>
    <scope>NUCLEOTIDE SEQUENCE [LARGE SCALE GENOMIC DNA]</scope>
    <source>
        <strain evidence="16 17">DSM 21838</strain>
    </source>
</reference>
<accession>A0A2A9EKM9</accession>
<dbReference type="RefSeq" id="WP_098483320.1">
    <property type="nucleotide sequence ID" value="NZ_PDJI01000004.1"/>
</dbReference>
<dbReference type="InterPro" id="IPR003594">
    <property type="entry name" value="HATPase_dom"/>
</dbReference>
<dbReference type="InterPro" id="IPR050428">
    <property type="entry name" value="TCS_sensor_his_kinase"/>
</dbReference>
<evidence type="ECO:0000256" key="6">
    <source>
        <dbReference type="ARBA" id="ARBA00022679"/>
    </source>
</evidence>
<dbReference type="SUPFAM" id="SSF158472">
    <property type="entry name" value="HAMP domain-like"/>
    <property type="match status" value="1"/>
</dbReference>
<evidence type="ECO:0000259" key="14">
    <source>
        <dbReference type="PROSITE" id="PS50109"/>
    </source>
</evidence>
<keyword evidence="9 13" id="KW-1133">Transmembrane helix</keyword>
<dbReference type="SMART" id="SM00387">
    <property type="entry name" value="HATPase_c"/>
    <property type="match status" value="1"/>
</dbReference>
<evidence type="ECO:0000256" key="3">
    <source>
        <dbReference type="ARBA" id="ARBA00004236"/>
    </source>
</evidence>
<evidence type="ECO:0000313" key="16">
    <source>
        <dbReference type="EMBL" id="PFG39166.1"/>
    </source>
</evidence>
<dbReference type="FunFam" id="3.30.565.10:FF:000006">
    <property type="entry name" value="Sensor histidine kinase WalK"/>
    <property type="match status" value="1"/>
</dbReference>
<dbReference type="Pfam" id="PF02518">
    <property type="entry name" value="HATPase_c"/>
    <property type="match status" value="1"/>
</dbReference>
<evidence type="ECO:0000256" key="4">
    <source>
        <dbReference type="ARBA" id="ARBA00012438"/>
    </source>
</evidence>
<dbReference type="InterPro" id="IPR004358">
    <property type="entry name" value="Sig_transdc_His_kin-like_C"/>
</dbReference>
<comment type="cofactor">
    <cofactor evidence="2">
        <name>a divalent metal cation</name>
        <dbReference type="ChEBI" id="CHEBI:60240"/>
    </cofactor>
</comment>
<evidence type="ECO:0000256" key="7">
    <source>
        <dbReference type="ARBA" id="ARBA00022692"/>
    </source>
</evidence>
<feature type="domain" description="Histidine kinase" evidence="14">
    <location>
        <begin position="269"/>
        <end position="490"/>
    </location>
</feature>
<name>A0A2A9EKM9_9MICO</name>
<keyword evidence="11 13" id="KW-0472">Membrane</keyword>
<dbReference type="EC" id="2.7.13.3" evidence="4"/>
<comment type="caution">
    <text evidence="16">The sequence shown here is derived from an EMBL/GenBank/DDBJ whole genome shotgun (WGS) entry which is preliminary data.</text>
</comment>
<dbReference type="Pfam" id="PF00672">
    <property type="entry name" value="HAMP"/>
    <property type="match status" value="1"/>
</dbReference>
<comment type="subcellular location">
    <subcellularLocation>
        <location evidence="3">Cell membrane</location>
    </subcellularLocation>
</comment>
<dbReference type="FunFam" id="1.10.287.130:FF:000001">
    <property type="entry name" value="Two-component sensor histidine kinase"/>
    <property type="match status" value="1"/>
</dbReference>
<keyword evidence="5" id="KW-0597">Phosphoprotein</keyword>
<dbReference type="PRINTS" id="PR00344">
    <property type="entry name" value="BCTRLSENSOR"/>
</dbReference>
<dbReference type="SUPFAM" id="SSF47384">
    <property type="entry name" value="Homodimeric domain of signal transducing histidine kinase"/>
    <property type="match status" value="1"/>
</dbReference>
<dbReference type="PANTHER" id="PTHR45436:SF5">
    <property type="entry name" value="SENSOR HISTIDINE KINASE TRCS"/>
    <property type="match status" value="1"/>
</dbReference>
<dbReference type="EMBL" id="PDJI01000004">
    <property type="protein sequence ID" value="PFG39166.1"/>
    <property type="molecule type" value="Genomic_DNA"/>
</dbReference>
<dbReference type="InterPro" id="IPR005467">
    <property type="entry name" value="His_kinase_dom"/>
</dbReference>
<dbReference type="InterPro" id="IPR003660">
    <property type="entry name" value="HAMP_dom"/>
</dbReference>
<keyword evidence="8 16" id="KW-0418">Kinase</keyword>
<proteinExistence type="predicted"/>
<dbReference type="SMART" id="SM00388">
    <property type="entry name" value="HisKA"/>
    <property type="match status" value="1"/>
</dbReference>
<evidence type="ECO:0000256" key="12">
    <source>
        <dbReference type="SAM" id="MobiDB-lite"/>
    </source>
</evidence>
<feature type="domain" description="HAMP" evidence="15">
    <location>
        <begin position="201"/>
        <end position="254"/>
    </location>
</feature>
<feature type="compositionally biased region" description="Basic and acidic residues" evidence="12">
    <location>
        <begin position="541"/>
        <end position="554"/>
    </location>
</feature>
<evidence type="ECO:0000256" key="13">
    <source>
        <dbReference type="SAM" id="Phobius"/>
    </source>
</evidence>
<keyword evidence="6" id="KW-0808">Transferase</keyword>
<evidence type="ECO:0000256" key="9">
    <source>
        <dbReference type="ARBA" id="ARBA00022989"/>
    </source>
</evidence>
<dbReference type="PANTHER" id="PTHR45436">
    <property type="entry name" value="SENSOR HISTIDINE KINASE YKOH"/>
    <property type="match status" value="1"/>
</dbReference>
<dbReference type="GO" id="GO:0000155">
    <property type="term" value="F:phosphorelay sensor kinase activity"/>
    <property type="evidence" value="ECO:0007669"/>
    <property type="project" value="InterPro"/>
</dbReference>
<evidence type="ECO:0000259" key="15">
    <source>
        <dbReference type="PROSITE" id="PS50885"/>
    </source>
</evidence>
<dbReference type="CDD" id="cd00075">
    <property type="entry name" value="HATPase"/>
    <property type="match status" value="1"/>
</dbReference>
<evidence type="ECO:0000256" key="10">
    <source>
        <dbReference type="ARBA" id="ARBA00023012"/>
    </source>
</evidence>
<dbReference type="OrthoDB" id="9786919at2"/>
<dbReference type="Gene3D" id="1.10.287.130">
    <property type="match status" value="1"/>
</dbReference>
<evidence type="ECO:0000256" key="1">
    <source>
        <dbReference type="ARBA" id="ARBA00000085"/>
    </source>
</evidence>
<feature type="transmembrane region" description="Helical" evidence="13">
    <location>
        <begin position="180"/>
        <end position="200"/>
    </location>
</feature>
<dbReference type="CDD" id="cd00082">
    <property type="entry name" value="HisKA"/>
    <property type="match status" value="1"/>
</dbReference>
<sequence>MVSRLHDRWRAVPLSARLVAIITTLLLVGLTTAALVTVAVLRANLIGQVDRQLEASAHDLAQRTVDQLTGSRPLSDTSVLPSEYYVRVQVSGLGVEEIMSPRTAEEVGRPRLGPVDLGSLSAADAEPVTVLGDGGDEGRVRWRATTMPLRAPGGSQVLGAVTVALPMVGVDETLAGTSKLIMLSGLVIVGGGGLAAWAAVRRSLAPLREIEATAGAIADGDLSRRIPALPATTEVGSVARSLNVMLAQIEESFAARTASEQRMRRFVSDASHELRTPLSTIRGYGELYRMGGVPPERLPQAMGRIESEATRMGNLVEDLLQLARLDEGRPLVLTDVDLVAVARDSAADLHAQAPDRTVTVVPLAGTRAPQVPVVVRADRDRISQVVANLMGNVLQHTPAGTPVEIGVGVVEPGWAQLEVRDHGPGIAEEDAERVFERFYRIDPSRTRSSGGSGLGLAIVASIVGAHGGAVRVVPTPGGGTTVQVALPAGEAQPAAPPSAATEAAPPASDADPAGAERSGAGDRGVPDPARPVVGAVGRVQAEPRDHHGEHDRAGQARLNLDQAGLGHGTGQVADDQQ</sequence>
<dbReference type="Gene3D" id="6.10.340.10">
    <property type="match status" value="1"/>
</dbReference>
<dbReference type="InterPro" id="IPR036097">
    <property type="entry name" value="HisK_dim/P_sf"/>
</dbReference>
<dbReference type="InterPro" id="IPR036890">
    <property type="entry name" value="HATPase_C_sf"/>
</dbReference>
<dbReference type="PROSITE" id="PS50885">
    <property type="entry name" value="HAMP"/>
    <property type="match status" value="1"/>
</dbReference>
<feature type="transmembrane region" description="Helical" evidence="13">
    <location>
        <begin position="20"/>
        <end position="41"/>
    </location>
</feature>
<evidence type="ECO:0000256" key="11">
    <source>
        <dbReference type="ARBA" id="ARBA00023136"/>
    </source>
</evidence>
<gene>
    <name evidence="16" type="ORF">ATJ97_1661</name>
</gene>
<organism evidence="16 17">
    <name type="scientific">Georgenia soli</name>
    <dbReference type="NCBI Taxonomy" id="638953"/>
    <lineage>
        <taxon>Bacteria</taxon>
        <taxon>Bacillati</taxon>
        <taxon>Actinomycetota</taxon>
        <taxon>Actinomycetes</taxon>
        <taxon>Micrococcales</taxon>
        <taxon>Bogoriellaceae</taxon>
        <taxon>Georgenia</taxon>
    </lineage>
</organism>
<dbReference type="AlphaFoldDB" id="A0A2A9EKM9"/>
<evidence type="ECO:0000313" key="17">
    <source>
        <dbReference type="Proteomes" id="UP000222106"/>
    </source>
</evidence>
<dbReference type="PROSITE" id="PS50109">
    <property type="entry name" value="HIS_KIN"/>
    <property type="match status" value="1"/>
</dbReference>
<comment type="catalytic activity">
    <reaction evidence="1">
        <text>ATP + protein L-histidine = ADP + protein N-phospho-L-histidine.</text>
        <dbReference type="EC" id="2.7.13.3"/>
    </reaction>
</comment>
<keyword evidence="7 13" id="KW-0812">Transmembrane</keyword>
<keyword evidence="10" id="KW-0902">Two-component regulatory system</keyword>
<dbReference type="Pfam" id="PF00512">
    <property type="entry name" value="HisKA"/>
    <property type="match status" value="1"/>
</dbReference>
<dbReference type="GO" id="GO:0005886">
    <property type="term" value="C:plasma membrane"/>
    <property type="evidence" value="ECO:0007669"/>
    <property type="project" value="UniProtKB-SubCell"/>
</dbReference>
<dbReference type="CDD" id="cd06225">
    <property type="entry name" value="HAMP"/>
    <property type="match status" value="1"/>
</dbReference>
<protein>
    <recommendedName>
        <fullName evidence="4">histidine kinase</fullName>
        <ecNumber evidence="4">2.7.13.3</ecNumber>
    </recommendedName>
</protein>
<feature type="region of interest" description="Disordered" evidence="12">
    <location>
        <begin position="490"/>
        <end position="577"/>
    </location>
</feature>
<dbReference type="SUPFAM" id="SSF55874">
    <property type="entry name" value="ATPase domain of HSP90 chaperone/DNA topoisomerase II/histidine kinase"/>
    <property type="match status" value="1"/>
</dbReference>
<feature type="compositionally biased region" description="Low complexity" evidence="12">
    <location>
        <begin position="490"/>
        <end position="515"/>
    </location>
</feature>
<keyword evidence="17" id="KW-1185">Reference proteome</keyword>